<dbReference type="EMBL" id="BPLF01000006">
    <property type="protein sequence ID" value="GIX66355.1"/>
    <property type="molecule type" value="Genomic_DNA"/>
</dbReference>
<evidence type="ECO:0000313" key="2">
    <source>
        <dbReference type="Proteomes" id="UP001497744"/>
    </source>
</evidence>
<dbReference type="GeneID" id="94197836"/>
<dbReference type="GO" id="GO:0032259">
    <property type="term" value="P:methylation"/>
    <property type="evidence" value="ECO:0007669"/>
    <property type="project" value="UniProtKB-KW"/>
</dbReference>
<accession>A0AAV4M2C3</accession>
<dbReference type="Proteomes" id="UP001497744">
    <property type="component" value="Unassembled WGS sequence"/>
</dbReference>
<gene>
    <name evidence="1" type="ORF">BcabD6B2_57910</name>
</gene>
<dbReference type="RefSeq" id="XP_067718424.1">
    <property type="nucleotide sequence ID" value="XM_067862323.1"/>
</dbReference>
<dbReference type="AlphaFoldDB" id="A0AAV4M2C3"/>
<reference evidence="1 2" key="1">
    <citation type="submission" date="2021-06" db="EMBL/GenBank/DDBJ databases">
        <title>Genome sequence of Babesia caballi.</title>
        <authorList>
            <person name="Yamagishi J."/>
            <person name="Kidaka T."/>
            <person name="Ochi A."/>
        </authorList>
    </citation>
    <scope>NUCLEOTIDE SEQUENCE [LARGE SCALE GENOMIC DNA]</scope>
    <source>
        <strain evidence="1">USDA-D6B2</strain>
    </source>
</reference>
<protein>
    <submittedName>
        <fullName evidence="1">5-methyltetrahydrofolate--homocysteine methyltransferase, putative</fullName>
    </submittedName>
</protein>
<evidence type="ECO:0000313" key="1">
    <source>
        <dbReference type="EMBL" id="GIX66355.1"/>
    </source>
</evidence>
<organism evidence="1 2">
    <name type="scientific">Babesia caballi</name>
    <dbReference type="NCBI Taxonomy" id="5871"/>
    <lineage>
        <taxon>Eukaryota</taxon>
        <taxon>Sar</taxon>
        <taxon>Alveolata</taxon>
        <taxon>Apicomplexa</taxon>
        <taxon>Aconoidasida</taxon>
        <taxon>Piroplasmida</taxon>
        <taxon>Babesiidae</taxon>
        <taxon>Babesia</taxon>
    </lineage>
</organism>
<sequence length="320" mass="35826">MIYQSRQRVLELVYMWIRELQPSILLLNVCWETLHISYSAARRFDAKVLPNVKTGVWRRSAALCRVSLQLVHVPIVQTFSRRCLDVNNLGGETITKGYADARNSVAHRYHGKLTRCLYRVPVKKAVEECTSEEVSGTGSVYSLHVARGHKVALAVVGYVGSFRAHSDDDSLVLRLFTISKFLKHREQLFRFLETVQLTELFEVACQINRFFRSRLQMISVAAHAGAVGEEGNNTLSTAESSVDHFVGQFNLIVVSEHETVDSVVIEVIHNRLVQVIGFHGVGGTEHQVHGALGVGGNQRVQLAGEQFTFTNDQILDATVR</sequence>
<proteinExistence type="predicted"/>
<keyword evidence="1" id="KW-0489">Methyltransferase</keyword>
<keyword evidence="1" id="KW-0808">Transferase</keyword>
<keyword evidence="2" id="KW-1185">Reference proteome</keyword>
<name>A0AAV4M2C3_BABCB</name>
<comment type="caution">
    <text evidence="1">The sequence shown here is derived from an EMBL/GenBank/DDBJ whole genome shotgun (WGS) entry which is preliminary data.</text>
</comment>
<dbReference type="GO" id="GO:0008168">
    <property type="term" value="F:methyltransferase activity"/>
    <property type="evidence" value="ECO:0007669"/>
    <property type="project" value="UniProtKB-KW"/>
</dbReference>